<gene>
    <name evidence="1" type="primary">Acey_s0231.g2998</name>
    <name evidence="1" type="ORF">Y032_0231g2998</name>
</gene>
<evidence type="ECO:0000313" key="2">
    <source>
        <dbReference type="Proteomes" id="UP000024635"/>
    </source>
</evidence>
<dbReference type="Proteomes" id="UP000024635">
    <property type="component" value="Unassembled WGS sequence"/>
</dbReference>
<keyword evidence="2" id="KW-1185">Reference proteome</keyword>
<accession>A0A016SFH4</accession>
<name>A0A016SFH4_9BILA</name>
<protein>
    <submittedName>
        <fullName evidence="1">Uncharacterized protein</fullName>
    </submittedName>
</protein>
<organism evidence="1 2">
    <name type="scientific">Ancylostoma ceylanicum</name>
    <dbReference type="NCBI Taxonomy" id="53326"/>
    <lineage>
        <taxon>Eukaryota</taxon>
        <taxon>Metazoa</taxon>
        <taxon>Ecdysozoa</taxon>
        <taxon>Nematoda</taxon>
        <taxon>Chromadorea</taxon>
        <taxon>Rhabditida</taxon>
        <taxon>Rhabditina</taxon>
        <taxon>Rhabditomorpha</taxon>
        <taxon>Strongyloidea</taxon>
        <taxon>Ancylostomatidae</taxon>
        <taxon>Ancylostomatinae</taxon>
        <taxon>Ancylostoma</taxon>
    </lineage>
</organism>
<proteinExistence type="predicted"/>
<dbReference type="EMBL" id="JARK01001567">
    <property type="protein sequence ID" value="EYB89473.1"/>
    <property type="molecule type" value="Genomic_DNA"/>
</dbReference>
<comment type="caution">
    <text evidence="1">The sequence shown here is derived from an EMBL/GenBank/DDBJ whole genome shotgun (WGS) entry which is preliminary data.</text>
</comment>
<evidence type="ECO:0000313" key="1">
    <source>
        <dbReference type="EMBL" id="EYB89473.1"/>
    </source>
</evidence>
<sequence>MATPDVETFSAPVAFIYPTLAQKTCQLLPSAARTLEGCSRDAHMNRPITAQQNVSITRYNHFLQQQLHVLWKASRFLHHYSHSAVICLCVGHYLI</sequence>
<dbReference type="AlphaFoldDB" id="A0A016SFH4"/>
<reference evidence="2" key="1">
    <citation type="journal article" date="2015" name="Nat. Genet.">
        <title>The genome and transcriptome of the zoonotic hookworm Ancylostoma ceylanicum identify infection-specific gene families.</title>
        <authorList>
            <person name="Schwarz E.M."/>
            <person name="Hu Y."/>
            <person name="Antoshechkin I."/>
            <person name="Miller M.M."/>
            <person name="Sternberg P.W."/>
            <person name="Aroian R.V."/>
        </authorList>
    </citation>
    <scope>NUCLEOTIDE SEQUENCE</scope>
    <source>
        <strain evidence="2">HY135</strain>
    </source>
</reference>